<evidence type="ECO:0000259" key="1">
    <source>
        <dbReference type="PROSITE" id="PS51782"/>
    </source>
</evidence>
<name>A0A1M6TGN1_9FIRM</name>
<dbReference type="STRING" id="1123349.SAMN02744037_02598"/>
<dbReference type="Pfam" id="PF01476">
    <property type="entry name" value="LysM"/>
    <property type="match status" value="1"/>
</dbReference>
<dbReference type="CDD" id="cd00118">
    <property type="entry name" value="LysM"/>
    <property type="match status" value="1"/>
</dbReference>
<dbReference type="Proteomes" id="UP000242497">
    <property type="component" value="Unassembled WGS sequence"/>
</dbReference>
<feature type="domain" description="LysM" evidence="1">
    <location>
        <begin position="11"/>
        <end position="54"/>
    </location>
</feature>
<sequence>MGFIKQSLQADRYTIKAEDTLDSILKKFNISLNEFKKLNNLEFDRVYTRQVVRIL</sequence>
<dbReference type="InterPro" id="IPR036779">
    <property type="entry name" value="LysM_dom_sf"/>
</dbReference>
<keyword evidence="3" id="KW-1185">Reference proteome</keyword>
<dbReference type="RefSeq" id="WP_084605773.1">
    <property type="nucleotide sequence ID" value="NZ_FRAE01000094.1"/>
</dbReference>
<organism evidence="2 3">
    <name type="scientific">Tepidibacter formicigenes DSM 15518</name>
    <dbReference type="NCBI Taxonomy" id="1123349"/>
    <lineage>
        <taxon>Bacteria</taxon>
        <taxon>Bacillati</taxon>
        <taxon>Bacillota</taxon>
        <taxon>Clostridia</taxon>
        <taxon>Peptostreptococcales</taxon>
        <taxon>Peptostreptococcaceae</taxon>
        <taxon>Tepidibacter</taxon>
    </lineage>
</organism>
<accession>A0A1M6TGN1</accession>
<dbReference type="OrthoDB" id="2812205at2"/>
<evidence type="ECO:0000313" key="3">
    <source>
        <dbReference type="Proteomes" id="UP000242497"/>
    </source>
</evidence>
<reference evidence="3" key="1">
    <citation type="submission" date="2016-11" db="EMBL/GenBank/DDBJ databases">
        <authorList>
            <person name="Varghese N."/>
            <person name="Submissions S."/>
        </authorList>
    </citation>
    <scope>NUCLEOTIDE SEQUENCE [LARGE SCALE GENOMIC DNA]</scope>
    <source>
        <strain evidence="3">DSM 15518</strain>
    </source>
</reference>
<proteinExistence type="predicted"/>
<protein>
    <submittedName>
        <fullName evidence="2">LysM domain-containing protein</fullName>
    </submittedName>
</protein>
<gene>
    <name evidence="2" type="ORF">SAMN02744037_02598</name>
</gene>
<dbReference type="SMART" id="SM00257">
    <property type="entry name" value="LysM"/>
    <property type="match status" value="1"/>
</dbReference>
<dbReference type="EMBL" id="FRAE01000094">
    <property type="protein sequence ID" value="SHK56059.1"/>
    <property type="molecule type" value="Genomic_DNA"/>
</dbReference>
<dbReference type="PROSITE" id="PS51782">
    <property type="entry name" value="LYSM"/>
    <property type="match status" value="1"/>
</dbReference>
<dbReference type="Gene3D" id="3.10.350.10">
    <property type="entry name" value="LysM domain"/>
    <property type="match status" value="1"/>
</dbReference>
<dbReference type="SUPFAM" id="SSF54106">
    <property type="entry name" value="LysM domain"/>
    <property type="match status" value="1"/>
</dbReference>
<evidence type="ECO:0000313" key="2">
    <source>
        <dbReference type="EMBL" id="SHK56059.1"/>
    </source>
</evidence>
<dbReference type="InterPro" id="IPR018392">
    <property type="entry name" value="LysM"/>
</dbReference>
<dbReference type="AlphaFoldDB" id="A0A1M6TGN1"/>